<dbReference type="PANTHER" id="PTHR38797">
    <property type="entry name" value="NUCLEAR PORE COMPLEX PROTEIN NUP85-RELATED"/>
    <property type="match status" value="1"/>
</dbReference>
<keyword evidence="2" id="KW-1185">Reference proteome</keyword>
<sequence length="312" mass="35684">MSASSLRSIPQELDEDIGFTLPPMRYLENLRVNTKRQALDNRLDQILAMIGSYLWNIEDQFKAAIQARVGETDWKPNLSLHVRSVWAMFYTAARFCSAEHKDSLVVELMLLHGAGDMTCVGDDNQTIVASMRKDVLWTDMPFFAEDMIYFWNLEFATMSRSQRRNVHYFLATAAGGNIISAKLCAIGILVLREAFETAREMGDDKSEDSEDDNRTIQDLTIVDLLSCAELWMLKAWDPIRKFSSTNFCDYPQELGRLGPLAQEAGVPDNGGFSQERLDFWNDRFHGIIKSRHPGRRVRPSQERWPDSFDLVA</sequence>
<dbReference type="EMBL" id="JARVKF010000404">
    <property type="protein sequence ID" value="KAK9416724.1"/>
    <property type="molecule type" value="Genomic_DNA"/>
</dbReference>
<dbReference type="Pfam" id="PF12311">
    <property type="entry name" value="DUF3632"/>
    <property type="match status" value="1"/>
</dbReference>
<dbReference type="PANTHER" id="PTHR38797:SF7">
    <property type="entry name" value="TRANSCRIPTION FACTOR DOMAIN-CONTAINING PROTEIN"/>
    <property type="match status" value="1"/>
</dbReference>
<organism evidence="1 2">
    <name type="scientific">Seiridium unicorne</name>
    <dbReference type="NCBI Taxonomy" id="138068"/>
    <lineage>
        <taxon>Eukaryota</taxon>
        <taxon>Fungi</taxon>
        <taxon>Dikarya</taxon>
        <taxon>Ascomycota</taxon>
        <taxon>Pezizomycotina</taxon>
        <taxon>Sordariomycetes</taxon>
        <taxon>Xylariomycetidae</taxon>
        <taxon>Amphisphaeriales</taxon>
        <taxon>Sporocadaceae</taxon>
        <taxon>Seiridium</taxon>
    </lineage>
</organism>
<comment type="caution">
    <text evidence="1">The sequence shown here is derived from an EMBL/GenBank/DDBJ whole genome shotgun (WGS) entry which is preliminary data.</text>
</comment>
<dbReference type="Proteomes" id="UP001408356">
    <property type="component" value="Unassembled WGS sequence"/>
</dbReference>
<proteinExistence type="predicted"/>
<accession>A0ABR2UQE6</accession>
<dbReference type="InterPro" id="IPR022085">
    <property type="entry name" value="OpdG"/>
</dbReference>
<reference evidence="1 2" key="1">
    <citation type="journal article" date="2024" name="J. Plant Pathol.">
        <title>Sequence and assembly of the genome of Seiridium unicorne, isolate CBS 538.82, causal agent of cypress canker disease.</title>
        <authorList>
            <person name="Scali E."/>
            <person name="Rocca G.D."/>
            <person name="Danti R."/>
            <person name="Garbelotto M."/>
            <person name="Barberini S."/>
            <person name="Baroncelli R."/>
            <person name="Emiliani G."/>
        </authorList>
    </citation>
    <scope>NUCLEOTIDE SEQUENCE [LARGE SCALE GENOMIC DNA]</scope>
    <source>
        <strain evidence="1 2">BM-138-508</strain>
    </source>
</reference>
<evidence type="ECO:0000313" key="1">
    <source>
        <dbReference type="EMBL" id="KAK9416724.1"/>
    </source>
</evidence>
<gene>
    <name evidence="1" type="ORF">SUNI508_09422</name>
</gene>
<dbReference type="InterPro" id="IPR053204">
    <property type="entry name" value="Oxopyrrolidines_Biosynth-assoc"/>
</dbReference>
<protein>
    <submittedName>
        <fullName evidence="1">Uncharacterized protein</fullName>
    </submittedName>
</protein>
<evidence type="ECO:0000313" key="2">
    <source>
        <dbReference type="Proteomes" id="UP001408356"/>
    </source>
</evidence>
<name>A0ABR2UQE6_9PEZI</name>